<keyword evidence="2" id="KW-0472">Membrane</keyword>
<dbReference type="SMART" id="SM00028">
    <property type="entry name" value="TPR"/>
    <property type="match status" value="2"/>
</dbReference>
<dbReference type="Gene3D" id="1.25.40.10">
    <property type="entry name" value="Tetratricopeptide repeat domain"/>
    <property type="match status" value="1"/>
</dbReference>
<evidence type="ECO:0000313" key="6">
    <source>
        <dbReference type="Proteomes" id="UP000292262"/>
    </source>
</evidence>
<dbReference type="Pfam" id="PF08239">
    <property type="entry name" value="SH3_3"/>
    <property type="match status" value="1"/>
</dbReference>
<feature type="repeat" description="TPR" evidence="1">
    <location>
        <begin position="54"/>
        <end position="87"/>
    </location>
</feature>
<dbReference type="SMART" id="SM00287">
    <property type="entry name" value="SH3b"/>
    <property type="match status" value="1"/>
</dbReference>
<dbReference type="Gene3D" id="2.30.30.40">
    <property type="entry name" value="SH3 Domains"/>
    <property type="match status" value="1"/>
</dbReference>
<keyword evidence="2" id="KW-0812">Transmembrane</keyword>
<gene>
    <name evidence="5" type="ORF">EV197_0424</name>
</gene>
<dbReference type="PROSITE" id="PS51781">
    <property type="entry name" value="SH3B"/>
    <property type="match status" value="1"/>
</dbReference>
<evidence type="ECO:0000313" key="5">
    <source>
        <dbReference type="EMBL" id="RZS99215.1"/>
    </source>
</evidence>
<sequence length="249" mass="28364">MRHLLILILFLVSTTISAQEEDRFQKANQLYNQEQYQQAIATYKTILDSGKESAALYYNLANAYYKQSNIGPSIYYYEKALQLAPDDEDIQNNLAFAKNSTIDKIEVMPQGFIAKSIDKVTSIFSIDGWAWVSVSGVIFFVVLFLLYFIAASSVKKRLFFIGSWVFLGVALIAVIFAYQQYTYQKNNKFAIVFTQEANVKSEPNLRSEAIFQLHEGTKLQVTDTVNNWKKIKLADGKIGWIPSADIKEL</sequence>
<name>A0A4Q7PFU2_9FLAO</name>
<dbReference type="RefSeq" id="WP_130285068.1">
    <property type="nucleotide sequence ID" value="NZ_SGXE01000001.1"/>
</dbReference>
<proteinExistence type="predicted"/>
<dbReference type="InterPro" id="IPR003646">
    <property type="entry name" value="SH3-like_bac-type"/>
</dbReference>
<reference evidence="5 6" key="1">
    <citation type="submission" date="2019-02" db="EMBL/GenBank/DDBJ databases">
        <title>Genomic Encyclopedia of Type Strains, Phase IV (KMG-IV): sequencing the most valuable type-strain genomes for metagenomic binning, comparative biology and taxonomic classification.</title>
        <authorList>
            <person name="Goeker M."/>
        </authorList>
    </citation>
    <scope>NUCLEOTIDE SEQUENCE [LARGE SCALE GENOMIC DNA]</scope>
    <source>
        <strain evidence="5 6">DSM 17196</strain>
    </source>
</reference>
<evidence type="ECO:0000256" key="3">
    <source>
        <dbReference type="SAM" id="SignalP"/>
    </source>
</evidence>
<dbReference type="Pfam" id="PF13432">
    <property type="entry name" value="TPR_16"/>
    <property type="match status" value="1"/>
</dbReference>
<organism evidence="5 6">
    <name type="scientific">Aquimarina brevivitae</name>
    <dbReference type="NCBI Taxonomy" id="323412"/>
    <lineage>
        <taxon>Bacteria</taxon>
        <taxon>Pseudomonadati</taxon>
        <taxon>Bacteroidota</taxon>
        <taxon>Flavobacteriia</taxon>
        <taxon>Flavobacteriales</taxon>
        <taxon>Flavobacteriaceae</taxon>
        <taxon>Aquimarina</taxon>
    </lineage>
</organism>
<evidence type="ECO:0000256" key="1">
    <source>
        <dbReference type="PROSITE-ProRule" id="PRU00339"/>
    </source>
</evidence>
<keyword evidence="6" id="KW-1185">Reference proteome</keyword>
<feature type="transmembrane region" description="Helical" evidence="2">
    <location>
        <begin position="158"/>
        <end position="178"/>
    </location>
</feature>
<dbReference type="AlphaFoldDB" id="A0A4Q7PFU2"/>
<evidence type="ECO:0000259" key="4">
    <source>
        <dbReference type="PROSITE" id="PS51781"/>
    </source>
</evidence>
<dbReference type="InterPro" id="IPR019734">
    <property type="entry name" value="TPR_rpt"/>
</dbReference>
<dbReference type="SUPFAM" id="SSF48452">
    <property type="entry name" value="TPR-like"/>
    <property type="match status" value="1"/>
</dbReference>
<dbReference type="OrthoDB" id="9776208at2"/>
<accession>A0A4Q7PFU2</accession>
<feature type="domain" description="SH3b" evidence="4">
    <location>
        <begin position="185"/>
        <end position="249"/>
    </location>
</feature>
<dbReference type="EMBL" id="SGXE01000001">
    <property type="protein sequence ID" value="RZS99215.1"/>
    <property type="molecule type" value="Genomic_DNA"/>
</dbReference>
<dbReference type="PROSITE" id="PS50005">
    <property type="entry name" value="TPR"/>
    <property type="match status" value="1"/>
</dbReference>
<keyword evidence="2" id="KW-1133">Transmembrane helix</keyword>
<evidence type="ECO:0000256" key="2">
    <source>
        <dbReference type="SAM" id="Phobius"/>
    </source>
</evidence>
<keyword evidence="1" id="KW-0802">TPR repeat</keyword>
<feature type="chain" id="PRO_5020215778" evidence="3">
    <location>
        <begin position="19"/>
        <end position="249"/>
    </location>
</feature>
<feature type="transmembrane region" description="Helical" evidence="2">
    <location>
        <begin position="129"/>
        <end position="151"/>
    </location>
</feature>
<dbReference type="PROSITE" id="PS50293">
    <property type="entry name" value="TPR_REGION"/>
    <property type="match status" value="1"/>
</dbReference>
<protein>
    <submittedName>
        <fullName evidence="5">SH3 domain-containing protein</fullName>
    </submittedName>
</protein>
<feature type="signal peptide" evidence="3">
    <location>
        <begin position="1"/>
        <end position="18"/>
    </location>
</feature>
<dbReference type="Proteomes" id="UP000292262">
    <property type="component" value="Unassembled WGS sequence"/>
</dbReference>
<keyword evidence="3" id="KW-0732">Signal</keyword>
<dbReference type="InterPro" id="IPR011990">
    <property type="entry name" value="TPR-like_helical_dom_sf"/>
</dbReference>
<comment type="caution">
    <text evidence="5">The sequence shown here is derived from an EMBL/GenBank/DDBJ whole genome shotgun (WGS) entry which is preliminary data.</text>
</comment>